<dbReference type="OrthoDB" id="1908548at2"/>
<dbReference type="Pfam" id="PF07352">
    <property type="entry name" value="Phage_Mu_Gam"/>
    <property type="match status" value="1"/>
</dbReference>
<dbReference type="GO" id="GO:0003690">
    <property type="term" value="F:double-stranded DNA binding"/>
    <property type="evidence" value="ECO:0007669"/>
    <property type="project" value="InterPro"/>
</dbReference>
<keyword evidence="2" id="KW-1185">Reference proteome</keyword>
<dbReference type="STRING" id="512399.A8709_32465"/>
<dbReference type="EMBL" id="LYPC01000027">
    <property type="protein sequence ID" value="OCT12537.1"/>
    <property type="molecule type" value="Genomic_DNA"/>
</dbReference>
<dbReference type="AlphaFoldDB" id="A0A1C0ZWS7"/>
<dbReference type="Proteomes" id="UP000093309">
    <property type="component" value="Unassembled WGS sequence"/>
</dbReference>
<accession>A0A1C0ZWS7</accession>
<gene>
    <name evidence="1" type="ORF">A8709_32465</name>
</gene>
<organism evidence="1 2">
    <name type="scientific">Paenibacillus pectinilyticus</name>
    <dbReference type="NCBI Taxonomy" id="512399"/>
    <lineage>
        <taxon>Bacteria</taxon>
        <taxon>Bacillati</taxon>
        <taxon>Bacillota</taxon>
        <taxon>Bacilli</taxon>
        <taxon>Bacillales</taxon>
        <taxon>Paenibacillaceae</taxon>
        <taxon>Paenibacillus</taxon>
    </lineage>
</organism>
<proteinExistence type="predicted"/>
<name>A0A1C0ZWS7_9BACL</name>
<reference evidence="2" key="1">
    <citation type="submission" date="2016-05" db="EMBL/GenBank/DDBJ databases">
        <title>Paenibacillus oryzae. sp. nov., isolated from the rice root.</title>
        <authorList>
            <person name="Zhang J."/>
            <person name="Zhang X."/>
        </authorList>
    </citation>
    <scope>NUCLEOTIDE SEQUENCE [LARGE SCALE GENOMIC DNA]</scope>
    <source>
        <strain evidence="2">KCTC13222</strain>
    </source>
</reference>
<dbReference type="SUPFAM" id="SSF161266">
    <property type="entry name" value="Gam-like"/>
    <property type="match status" value="1"/>
</dbReference>
<evidence type="ECO:0000313" key="2">
    <source>
        <dbReference type="Proteomes" id="UP000093309"/>
    </source>
</evidence>
<dbReference type="GO" id="GO:0042262">
    <property type="term" value="P:DNA protection"/>
    <property type="evidence" value="ECO:0007669"/>
    <property type="project" value="InterPro"/>
</dbReference>
<protein>
    <submittedName>
        <fullName evidence="1">Uncharacterized protein</fullName>
    </submittedName>
</protein>
<sequence length="190" mass="22172">MAILNPLYANELEMMEDLHQMDESVRERFRIVDLNSLNWALRKMIAIDVKKRELNDSIDNEIQRLEGFRKQEVGKLQDSEDFFRSLISEYALNKRDADPDFKSLKTPYGTIGYRKQQPKWNYNDATLINYLKTAGLVDLVRTKEEPVKTEIKKLFKAHDDGRVFDENGQAVDGIIVEYVPETLDIKLSEV</sequence>
<evidence type="ECO:0000313" key="1">
    <source>
        <dbReference type="EMBL" id="OCT12537.1"/>
    </source>
</evidence>
<comment type="caution">
    <text evidence="1">The sequence shown here is derived from an EMBL/GenBank/DDBJ whole genome shotgun (WGS) entry which is preliminary data.</text>
</comment>
<dbReference type="RefSeq" id="WP_065856920.1">
    <property type="nucleotide sequence ID" value="NZ_LYPC01000027.1"/>
</dbReference>
<dbReference type="InterPro" id="IPR009951">
    <property type="entry name" value="Host-nuc_inhib_Gam"/>
</dbReference>